<dbReference type="Pfam" id="PF14307">
    <property type="entry name" value="Glyco_tran_WbsX"/>
    <property type="match status" value="1"/>
</dbReference>
<dbReference type="KEGG" id="mech:Q9L42_010985"/>
<dbReference type="RefSeq" id="WP_349431072.1">
    <property type="nucleotide sequence ID" value="NZ_CP157743.1"/>
</dbReference>
<dbReference type="PANTHER" id="PTHR41244:SF1">
    <property type="entry name" value="GLYCOSYLTRANSFERASE"/>
    <property type="match status" value="1"/>
</dbReference>
<evidence type="ECO:0000313" key="2">
    <source>
        <dbReference type="Proteomes" id="UP001225378"/>
    </source>
</evidence>
<reference evidence="1 2" key="1">
    <citation type="journal article" date="2024" name="Microbiology">
        <title>Methylomarinum rosea sp. nov., a novel halophilic methanotrophic bacterium from the hypersaline Lake Elton.</title>
        <authorList>
            <person name="Suleimanov R.Z."/>
            <person name="Oshkin I.Y."/>
            <person name="Danilova O.V."/>
            <person name="Suzina N.E."/>
            <person name="Dedysh S.N."/>
        </authorList>
    </citation>
    <scope>NUCLEOTIDE SEQUENCE [LARGE SCALE GENOMIC DNA]</scope>
    <source>
        <strain evidence="1 2">Ch1-1</strain>
    </source>
</reference>
<keyword evidence="2" id="KW-1185">Reference proteome</keyword>
<dbReference type="EMBL" id="CP157743">
    <property type="protein sequence ID" value="XBS18901.1"/>
    <property type="molecule type" value="Genomic_DNA"/>
</dbReference>
<dbReference type="CDD" id="cd11579">
    <property type="entry name" value="Glyco_tran_WbsX"/>
    <property type="match status" value="1"/>
</dbReference>
<evidence type="ECO:0000313" key="1">
    <source>
        <dbReference type="EMBL" id="XBS18901.1"/>
    </source>
</evidence>
<protein>
    <submittedName>
        <fullName evidence="1">Glycoside hydrolase family 99-like domain-containing protein</fullName>
    </submittedName>
</protein>
<gene>
    <name evidence="1" type="ORF">Q9L42_010985</name>
</gene>
<dbReference type="PANTHER" id="PTHR41244">
    <property type="entry name" value="RHAMNAN SYNTHESIS F"/>
    <property type="match status" value="1"/>
</dbReference>
<dbReference type="AlphaFoldDB" id="A0AAU7NPL1"/>
<proteinExistence type="predicted"/>
<dbReference type="Gene3D" id="3.20.20.80">
    <property type="entry name" value="Glycosidases"/>
    <property type="match status" value="1"/>
</dbReference>
<name>A0AAU7NPL1_9GAMM</name>
<sequence length="354" mass="41130">MKKKARVISFYLPQFHPIPENDEWWGKGFTEWTNTAKAKPLFHGHYQPHVPADLGFYDLRLPETRIAQTEMARQYGIEAFCYYHYWFAGKRLLERPFNEVLQSGEPDFPFCLCWANATWSGIWHGNPHRILIEQSYPGTEDYEAHFRELLPAFKDKRYLKVDGKPLFVIYKPKDIPNVQHMVRLFRQMAIKAGFPDIYLVGVSHHDGWDPKVNGFDAAIMQNLPGLTGSIPWRHPLLKLKSKIKDGRLSIYRYKDVLNSLIPDKTKQLEYLPCVLPNWDNSPRSGINGLIIEDSSPELFKQSLDKAFENVSAKPASHQLVFLKSWNEWAEGNHMEPDLKYGHAYLEALKSSLEK</sequence>
<dbReference type="Proteomes" id="UP001225378">
    <property type="component" value="Chromosome"/>
</dbReference>
<organism evidence="1 2">
    <name type="scientific">Methylomarinum roseum</name>
    <dbReference type="NCBI Taxonomy" id="3067653"/>
    <lineage>
        <taxon>Bacteria</taxon>
        <taxon>Pseudomonadati</taxon>
        <taxon>Pseudomonadota</taxon>
        <taxon>Gammaproteobacteria</taxon>
        <taxon>Methylococcales</taxon>
        <taxon>Methylococcaceae</taxon>
        <taxon>Methylomarinum</taxon>
    </lineage>
</organism>
<dbReference type="InterPro" id="IPR032719">
    <property type="entry name" value="WbsX"/>
</dbReference>
<accession>A0AAU7NPL1</accession>